<sequence length="152" mass="16896">MLLLLGVNLPDQKVVSVALTYFYGIGPLTARKVCSRLSIHRECKLSELTEGQLNQLSSVLSEMTIENDLKRQVSANVLHLREIGTYVGKRHAMGMPVHGQRTRNNSKTAKKLNGQWLRKYSTPARPLLSSPPPPSSSAFGIFQAPLSGRQQW</sequence>
<protein>
    <recommendedName>
        <fullName evidence="6">Ribosomal protein S13</fullName>
    </recommendedName>
</protein>
<comment type="caution">
    <text evidence="4">The sequence shown here is derived from an EMBL/GenBank/DDBJ whole genome shotgun (WGS) entry which is preliminary data.</text>
</comment>
<dbReference type="GO" id="GO:0015935">
    <property type="term" value="C:small ribosomal subunit"/>
    <property type="evidence" value="ECO:0007669"/>
    <property type="project" value="TreeGrafter"/>
</dbReference>
<organism evidence="4 5">
    <name type="scientific">Coemansia biformis</name>
    <dbReference type="NCBI Taxonomy" id="1286918"/>
    <lineage>
        <taxon>Eukaryota</taxon>
        <taxon>Fungi</taxon>
        <taxon>Fungi incertae sedis</taxon>
        <taxon>Zoopagomycota</taxon>
        <taxon>Kickxellomycotina</taxon>
        <taxon>Kickxellomycetes</taxon>
        <taxon>Kickxellales</taxon>
        <taxon>Kickxellaceae</taxon>
        <taxon>Coemansia</taxon>
    </lineage>
</organism>
<dbReference type="EMBL" id="JANBOI010000394">
    <property type="protein sequence ID" value="KAJ1730873.1"/>
    <property type="molecule type" value="Genomic_DNA"/>
</dbReference>
<dbReference type="PANTHER" id="PTHR10871:SF1">
    <property type="entry name" value="SMALL RIBOSOMAL SUBUNIT PROTEIN US13M"/>
    <property type="match status" value="1"/>
</dbReference>
<dbReference type="GO" id="GO:0006412">
    <property type="term" value="P:translation"/>
    <property type="evidence" value="ECO:0007669"/>
    <property type="project" value="InterPro"/>
</dbReference>
<dbReference type="PANTHER" id="PTHR10871">
    <property type="entry name" value="30S RIBOSOMAL PROTEIN S13/40S RIBOSOMAL PROTEIN S18"/>
    <property type="match status" value="1"/>
</dbReference>
<evidence type="ECO:0008006" key="6">
    <source>
        <dbReference type="Google" id="ProtNLM"/>
    </source>
</evidence>
<evidence type="ECO:0000313" key="4">
    <source>
        <dbReference type="EMBL" id="KAJ1730873.1"/>
    </source>
</evidence>
<dbReference type="GO" id="GO:0003735">
    <property type="term" value="F:structural constituent of ribosome"/>
    <property type="evidence" value="ECO:0007669"/>
    <property type="project" value="InterPro"/>
</dbReference>
<dbReference type="InterPro" id="IPR010979">
    <property type="entry name" value="Ribosomal_uS13-like_H2TH"/>
</dbReference>
<dbReference type="OrthoDB" id="525520at2759"/>
<evidence type="ECO:0000256" key="2">
    <source>
        <dbReference type="ARBA" id="ARBA00022980"/>
    </source>
</evidence>
<gene>
    <name evidence="4" type="ORF">LPJ61_002801</name>
</gene>
<evidence type="ECO:0000313" key="5">
    <source>
        <dbReference type="Proteomes" id="UP001143981"/>
    </source>
</evidence>
<dbReference type="PROSITE" id="PS50159">
    <property type="entry name" value="RIBOSOMAL_S13_2"/>
    <property type="match status" value="1"/>
</dbReference>
<evidence type="ECO:0000256" key="1">
    <source>
        <dbReference type="ARBA" id="ARBA00008080"/>
    </source>
</evidence>
<dbReference type="InterPro" id="IPR001892">
    <property type="entry name" value="Ribosomal_uS13"/>
</dbReference>
<proteinExistence type="inferred from homology"/>
<reference evidence="4" key="1">
    <citation type="submission" date="2022-07" db="EMBL/GenBank/DDBJ databases">
        <title>Phylogenomic reconstructions and comparative analyses of Kickxellomycotina fungi.</title>
        <authorList>
            <person name="Reynolds N.K."/>
            <person name="Stajich J.E."/>
            <person name="Barry K."/>
            <person name="Grigoriev I.V."/>
            <person name="Crous P."/>
            <person name="Smith M.E."/>
        </authorList>
    </citation>
    <scope>NUCLEOTIDE SEQUENCE</scope>
    <source>
        <strain evidence="4">BCRC 34381</strain>
    </source>
</reference>
<dbReference type="AlphaFoldDB" id="A0A9W8CYU3"/>
<dbReference type="HAMAP" id="MF_01315">
    <property type="entry name" value="Ribosomal_uS13"/>
    <property type="match status" value="1"/>
</dbReference>
<comment type="similarity">
    <text evidence="1">Belongs to the universal ribosomal protein uS13 family.</text>
</comment>
<keyword evidence="5" id="KW-1185">Reference proteome</keyword>
<dbReference type="GO" id="GO:0003723">
    <property type="term" value="F:RNA binding"/>
    <property type="evidence" value="ECO:0007669"/>
    <property type="project" value="InterPro"/>
</dbReference>
<dbReference type="GO" id="GO:0005739">
    <property type="term" value="C:mitochondrion"/>
    <property type="evidence" value="ECO:0007669"/>
    <property type="project" value="TreeGrafter"/>
</dbReference>
<dbReference type="Pfam" id="PF00416">
    <property type="entry name" value="Ribosomal_S13"/>
    <property type="match status" value="1"/>
</dbReference>
<dbReference type="FunFam" id="1.10.8.50:FF:000001">
    <property type="entry name" value="30S ribosomal protein S13"/>
    <property type="match status" value="1"/>
</dbReference>
<evidence type="ECO:0000256" key="3">
    <source>
        <dbReference type="ARBA" id="ARBA00023274"/>
    </source>
</evidence>
<dbReference type="InterPro" id="IPR027437">
    <property type="entry name" value="Rbsml_uS13_C"/>
</dbReference>
<name>A0A9W8CYU3_9FUNG</name>
<keyword evidence="3" id="KW-0687">Ribonucleoprotein</keyword>
<dbReference type="Gene3D" id="4.10.910.10">
    <property type="entry name" value="30s ribosomal protein s13, domain 2"/>
    <property type="match status" value="1"/>
</dbReference>
<dbReference type="Gene3D" id="1.10.8.50">
    <property type="match status" value="1"/>
</dbReference>
<keyword evidence="2" id="KW-0689">Ribosomal protein</keyword>
<dbReference type="Proteomes" id="UP001143981">
    <property type="component" value="Unassembled WGS sequence"/>
</dbReference>
<dbReference type="SUPFAM" id="SSF46946">
    <property type="entry name" value="S13-like H2TH domain"/>
    <property type="match status" value="1"/>
</dbReference>
<accession>A0A9W8CYU3</accession>